<sequence>MEFNIGPRMVKTGLAVALTLLITGMLDLKLEIVAAIASVLAMQPSIMRSFAYIKEVLLSNGVAVIFALLGTFLLGGHPLSVGAVVIISIAINIRLGLNKTVSLTVLTIMAMMLASDNGINFIYIIERISLIAIGVASAFVINVVVFPPDHKKILYNMIKNTSDRINFLLRVIPSKAMSIPKQKEEDREIEKLITKAKDYYEIISDERNRLFIRKRANFLRSIIVYKHMIQVLEKQYTLIIHLEKNLKEIEHSSSAKFLIKKLVNEINAYSENVFLMFEDKIRLDTDLQKEAKAAMRLTINNIIDDLQGAEFEKWSYVFPVANSIIEVFNELDKLERLVRVKELKENKTTD</sequence>
<evidence type="ECO:0000313" key="7">
    <source>
        <dbReference type="EMBL" id="RKQ33533.1"/>
    </source>
</evidence>
<evidence type="ECO:0000256" key="4">
    <source>
        <dbReference type="ARBA" id="ARBA00022989"/>
    </source>
</evidence>
<comment type="subcellular location">
    <subcellularLocation>
        <location evidence="1">Cell membrane</location>
        <topology evidence="1">Multi-pass membrane protein</topology>
    </subcellularLocation>
</comment>
<dbReference type="AlphaFoldDB" id="A0A495A296"/>
<evidence type="ECO:0008006" key="9">
    <source>
        <dbReference type="Google" id="ProtNLM"/>
    </source>
</evidence>
<gene>
    <name evidence="7" type="ORF">D8M06_10010</name>
</gene>
<accession>A0A495A296</accession>
<evidence type="ECO:0000256" key="5">
    <source>
        <dbReference type="ARBA" id="ARBA00023136"/>
    </source>
</evidence>
<keyword evidence="5 6" id="KW-0472">Membrane</keyword>
<evidence type="ECO:0000256" key="3">
    <source>
        <dbReference type="ARBA" id="ARBA00022692"/>
    </source>
</evidence>
<reference evidence="7 8" key="1">
    <citation type="journal article" date="2016" name="Int. J. Syst. Evol. Microbiol.">
        <title>Oceanobacillus halophilus sp. nov., a novel moderately halophilic bacterium from a hypersaline lake.</title>
        <authorList>
            <person name="Amoozegar M.A."/>
            <person name="Bagheri M."/>
            <person name="Makhdoumi A."/>
            <person name="Nikou M.M."/>
            <person name="Fazeli S.A.S."/>
            <person name="Schumann P."/>
            <person name="Sproer C."/>
            <person name="Sanchez-Porro C."/>
            <person name="Ventosa A."/>
        </authorList>
    </citation>
    <scope>NUCLEOTIDE SEQUENCE [LARGE SCALE GENOMIC DNA]</scope>
    <source>
        <strain evidence="7 8">DSM 23996</strain>
    </source>
</reference>
<dbReference type="OrthoDB" id="1653617at2"/>
<dbReference type="EMBL" id="RBZP01000006">
    <property type="protein sequence ID" value="RKQ33533.1"/>
    <property type="molecule type" value="Genomic_DNA"/>
</dbReference>
<keyword evidence="3 6" id="KW-0812">Transmembrane</keyword>
<proteinExistence type="predicted"/>
<name>A0A495A296_9BACI</name>
<feature type="transmembrane region" description="Helical" evidence="6">
    <location>
        <begin position="65"/>
        <end position="91"/>
    </location>
</feature>
<dbReference type="GO" id="GO:0005886">
    <property type="term" value="C:plasma membrane"/>
    <property type="evidence" value="ECO:0007669"/>
    <property type="project" value="UniProtKB-SubCell"/>
</dbReference>
<dbReference type="InterPro" id="IPR010343">
    <property type="entry name" value="ArAE_1"/>
</dbReference>
<organism evidence="7 8">
    <name type="scientific">Oceanobacillus halophilus</name>
    <dbReference type="NCBI Taxonomy" id="930130"/>
    <lineage>
        <taxon>Bacteria</taxon>
        <taxon>Bacillati</taxon>
        <taxon>Bacillota</taxon>
        <taxon>Bacilli</taxon>
        <taxon>Bacillales</taxon>
        <taxon>Bacillaceae</taxon>
        <taxon>Oceanobacillus</taxon>
    </lineage>
</organism>
<dbReference type="InterPro" id="IPR052984">
    <property type="entry name" value="UPF0421"/>
</dbReference>
<dbReference type="PANTHER" id="PTHR40064:SF1">
    <property type="entry name" value="MEMBRANE PROTEIN"/>
    <property type="match status" value="1"/>
</dbReference>
<evidence type="ECO:0000313" key="8">
    <source>
        <dbReference type="Proteomes" id="UP000269301"/>
    </source>
</evidence>
<feature type="transmembrane region" description="Helical" evidence="6">
    <location>
        <begin position="103"/>
        <end position="122"/>
    </location>
</feature>
<feature type="transmembrane region" description="Helical" evidence="6">
    <location>
        <begin position="128"/>
        <end position="147"/>
    </location>
</feature>
<dbReference type="Pfam" id="PF06081">
    <property type="entry name" value="ArAE_1"/>
    <property type="match status" value="1"/>
</dbReference>
<dbReference type="PANTHER" id="PTHR40064">
    <property type="entry name" value="MEMBRANE PROTEIN-RELATED"/>
    <property type="match status" value="1"/>
</dbReference>
<evidence type="ECO:0000256" key="2">
    <source>
        <dbReference type="ARBA" id="ARBA00022475"/>
    </source>
</evidence>
<dbReference type="Proteomes" id="UP000269301">
    <property type="component" value="Unassembled WGS sequence"/>
</dbReference>
<keyword evidence="8" id="KW-1185">Reference proteome</keyword>
<protein>
    <recommendedName>
        <fullName evidence="9">Aromatic acid exporter family protein</fullName>
    </recommendedName>
</protein>
<comment type="caution">
    <text evidence="7">The sequence shown here is derived from an EMBL/GenBank/DDBJ whole genome shotgun (WGS) entry which is preliminary data.</text>
</comment>
<evidence type="ECO:0000256" key="1">
    <source>
        <dbReference type="ARBA" id="ARBA00004651"/>
    </source>
</evidence>
<keyword evidence="2" id="KW-1003">Cell membrane</keyword>
<evidence type="ECO:0000256" key="6">
    <source>
        <dbReference type="SAM" id="Phobius"/>
    </source>
</evidence>
<dbReference type="RefSeq" id="WP_121204263.1">
    <property type="nucleotide sequence ID" value="NZ_RBZP01000006.1"/>
</dbReference>
<keyword evidence="4 6" id="KW-1133">Transmembrane helix</keyword>